<reference evidence="5 6" key="1">
    <citation type="submission" date="2018-06" db="EMBL/GenBank/DDBJ databases">
        <title>Genomic Encyclopedia of Archaeal and Bacterial Type Strains, Phase II (KMG-II): from individual species to whole genera.</title>
        <authorList>
            <person name="Goeker M."/>
        </authorList>
    </citation>
    <scope>NUCLEOTIDE SEQUENCE [LARGE SCALE GENOMIC DNA]</scope>
    <source>
        <strain evidence="5 6">DSM 23857</strain>
    </source>
</reference>
<dbReference type="PRINTS" id="PR00081">
    <property type="entry name" value="GDHRDH"/>
</dbReference>
<protein>
    <recommendedName>
        <fullName evidence="7">Short-subunit dehydrogenase</fullName>
    </recommendedName>
</protein>
<name>A0A327R201_9BACT</name>
<dbReference type="PIRSF" id="PIRSF000126">
    <property type="entry name" value="11-beta-HSD1"/>
    <property type="match status" value="1"/>
</dbReference>
<comment type="similarity">
    <text evidence="1 3">Belongs to the short-chain dehydrogenases/reductases (SDR) family.</text>
</comment>
<keyword evidence="6" id="KW-1185">Reference proteome</keyword>
<dbReference type="PROSITE" id="PS00061">
    <property type="entry name" value="ADH_SHORT"/>
    <property type="match status" value="1"/>
</dbReference>
<evidence type="ECO:0000313" key="5">
    <source>
        <dbReference type="EMBL" id="RAJ10700.1"/>
    </source>
</evidence>
<dbReference type="AlphaFoldDB" id="A0A327R201"/>
<evidence type="ECO:0000256" key="1">
    <source>
        <dbReference type="ARBA" id="ARBA00006484"/>
    </source>
</evidence>
<gene>
    <name evidence="5" type="ORF">LX64_00306</name>
</gene>
<evidence type="ECO:0000256" key="3">
    <source>
        <dbReference type="RuleBase" id="RU000363"/>
    </source>
</evidence>
<dbReference type="Proteomes" id="UP000249547">
    <property type="component" value="Unassembled WGS sequence"/>
</dbReference>
<evidence type="ECO:0000256" key="4">
    <source>
        <dbReference type="SAM" id="MobiDB-lite"/>
    </source>
</evidence>
<dbReference type="EMBL" id="QLLL01000001">
    <property type="protein sequence ID" value="RAJ10700.1"/>
    <property type="molecule type" value="Genomic_DNA"/>
</dbReference>
<proteinExistence type="inferred from homology"/>
<dbReference type="Gene3D" id="3.40.50.720">
    <property type="entry name" value="NAD(P)-binding Rossmann-like Domain"/>
    <property type="match status" value="1"/>
</dbReference>
<dbReference type="OrthoDB" id="9808814at2"/>
<keyword evidence="2" id="KW-0560">Oxidoreductase</keyword>
<dbReference type="PANTHER" id="PTHR42901:SF1">
    <property type="entry name" value="ALCOHOL DEHYDROGENASE"/>
    <property type="match status" value="1"/>
</dbReference>
<evidence type="ECO:0008006" key="7">
    <source>
        <dbReference type="Google" id="ProtNLM"/>
    </source>
</evidence>
<feature type="region of interest" description="Disordered" evidence="4">
    <location>
        <begin position="257"/>
        <end position="298"/>
    </location>
</feature>
<dbReference type="PANTHER" id="PTHR42901">
    <property type="entry name" value="ALCOHOL DEHYDROGENASE"/>
    <property type="match status" value="1"/>
</dbReference>
<sequence length="298" mass="32388">MDFSTGTPTRYALVTGATSGIGYELTQLLAKDGYNLIIVARNENRLYTLADDIKLAYGVEVTPLVFDLFSPAAPQAIYDAVQAMAVPIDILVNDAGQGEWGPFSESPLQRDLDIIQLNITSMIALTKLFLRNMIGQKKGKILLLGSEAASGPMPLLAVYAATKAFVVSFGMALANELKDTELSVTVLLPGATDTDFFHKAHQENTVTYRETALADPVQVAKDGYDALMKGESKVVSGMKTKWHVFMNNIMSDEMSADAMRKQNEPSTKDEGRASATHPASREERREIDALKGGFDGDL</sequence>
<evidence type="ECO:0000256" key="2">
    <source>
        <dbReference type="ARBA" id="ARBA00023002"/>
    </source>
</evidence>
<organism evidence="5 6">
    <name type="scientific">Chitinophaga skermanii</name>
    <dbReference type="NCBI Taxonomy" id="331697"/>
    <lineage>
        <taxon>Bacteria</taxon>
        <taxon>Pseudomonadati</taxon>
        <taxon>Bacteroidota</taxon>
        <taxon>Chitinophagia</taxon>
        <taxon>Chitinophagales</taxon>
        <taxon>Chitinophagaceae</taxon>
        <taxon>Chitinophaga</taxon>
    </lineage>
</organism>
<dbReference type="PRINTS" id="PR00080">
    <property type="entry name" value="SDRFAMILY"/>
</dbReference>
<comment type="caution">
    <text evidence="5">The sequence shown here is derived from an EMBL/GenBank/DDBJ whole genome shotgun (WGS) entry which is preliminary data.</text>
</comment>
<dbReference type="InterPro" id="IPR002347">
    <property type="entry name" value="SDR_fam"/>
</dbReference>
<accession>A0A327R201</accession>
<dbReference type="RefSeq" id="WP_111595832.1">
    <property type="nucleotide sequence ID" value="NZ_QLLL01000001.1"/>
</dbReference>
<feature type="compositionally biased region" description="Basic and acidic residues" evidence="4">
    <location>
        <begin position="258"/>
        <end position="272"/>
    </location>
</feature>
<dbReference type="Pfam" id="PF00106">
    <property type="entry name" value="adh_short"/>
    <property type="match status" value="1"/>
</dbReference>
<dbReference type="GO" id="GO:0016491">
    <property type="term" value="F:oxidoreductase activity"/>
    <property type="evidence" value="ECO:0007669"/>
    <property type="project" value="UniProtKB-KW"/>
</dbReference>
<dbReference type="InterPro" id="IPR020904">
    <property type="entry name" value="Sc_DH/Rdtase_CS"/>
</dbReference>
<dbReference type="SUPFAM" id="SSF51735">
    <property type="entry name" value="NAD(P)-binding Rossmann-fold domains"/>
    <property type="match status" value="1"/>
</dbReference>
<feature type="compositionally biased region" description="Basic and acidic residues" evidence="4">
    <location>
        <begin position="279"/>
        <end position="289"/>
    </location>
</feature>
<dbReference type="CDD" id="cd05233">
    <property type="entry name" value="SDR_c"/>
    <property type="match status" value="1"/>
</dbReference>
<dbReference type="InterPro" id="IPR036291">
    <property type="entry name" value="NAD(P)-bd_dom_sf"/>
</dbReference>
<evidence type="ECO:0000313" key="6">
    <source>
        <dbReference type="Proteomes" id="UP000249547"/>
    </source>
</evidence>